<sequence>MIKIENLTKAYKAKGKTIKVLDDVSLEVKKGEVYGIIGRSGAGKSTLLKCLNLLEKPDTGNVIVDGIDLARISKKELRLARQQIGVIFQHFNLLSSKTIFDNVALPLKLQGNHSKEETKAAVDEMLKLVGLTEFAHKYPSSLSGGQKQRVGIARALITKPKLLLSDEATSALDPQTTASILDLLLEINETLGITIVLITHEIEVVRKICDKVAVIDAGKIIEEGKAFDVLMHPKEPLTRKLIIEESSDKYLEQVRHFYKFEKNSGKHILLLSFVGETTYQPILNTIARQTDLDFSILRGELDRIKKIPFGQLLIEFNGDHNSLGKACEIMQDMGVHYEIVH</sequence>
<dbReference type="InterPro" id="IPR018449">
    <property type="entry name" value="NIL_domain"/>
</dbReference>
<dbReference type="Pfam" id="PF09383">
    <property type="entry name" value="NIL"/>
    <property type="match status" value="1"/>
</dbReference>
<keyword evidence="9" id="KW-0029">Amino-acid transport</keyword>
<evidence type="ECO:0000256" key="1">
    <source>
        <dbReference type="ARBA" id="ARBA00002579"/>
    </source>
</evidence>
<keyword evidence="6" id="KW-0547">Nucleotide-binding</keyword>
<dbReference type="SMART" id="SM00382">
    <property type="entry name" value="AAA"/>
    <property type="match status" value="1"/>
</dbReference>
<protein>
    <recommendedName>
        <fullName evidence="3">Cell division ATP-binding protein FtsE</fullName>
    </recommendedName>
</protein>
<dbReference type="Pfam" id="PF00005">
    <property type="entry name" value="ABC_tran"/>
    <property type="match status" value="1"/>
</dbReference>
<evidence type="ECO:0000256" key="7">
    <source>
        <dbReference type="ARBA" id="ARBA00022840"/>
    </source>
</evidence>
<dbReference type="GO" id="GO:0005886">
    <property type="term" value="C:plasma membrane"/>
    <property type="evidence" value="ECO:0007669"/>
    <property type="project" value="UniProtKB-ARBA"/>
</dbReference>
<dbReference type="GO" id="GO:0016887">
    <property type="term" value="F:ATP hydrolysis activity"/>
    <property type="evidence" value="ECO:0007669"/>
    <property type="project" value="InterPro"/>
</dbReference>
<evidence type="ECO:0000259" key="11">
    <source>
        <dbReference type="PROSITE" id="PS50893"/>
    </source>
</evidence>
<dbReference type="Proteomes" id="UP000236655">
    <property type="component" value="Chromosome"/>
</dbReference>
<accession>A0A2I7N716</accession>
<dbReference type="PROSITE" id="PS50893">
    <property type="entry name" value="ABC_TRANSPORTER_2"/>
    <property type="match status" value="1"/>
</dbReference>
<comment type="function">
    <text evidence="1">Part of the ABC transporter FtsEX involved in cellular division. Important for assembly or stability of the septal ring.</text>
</comment>
<evidence type="ECO:0000256" key="8">
    <source>
        <dbReference type="ARBA" id="ARBA00022967"/>
    </source>
</evidence>
<dbReference type="FunFam" id="3.40.50.300:FF:000056">
    <property type="entry name" value="Cell division ATP-binding protein FtsE"/>
    <property type="match status" value="1"/>
</dbReference>
<evidence type="ECO:0000313" key="12">
    <source>
        <dbReference type="EMBL" id="AUR52244.1"/>
    </source>
</evidence>
<dbReference type="SMART" id="SM00930">
    <property type="entry name" value="NIL"/>
    <property type="match status" value="1"/>
</dbReference>
<evidence type="ECO:0000256" key="10">
    <source>
        <dbReference type="ARBA" id="ARBA00023136"/>
    </source>
</evidence>
<dbReference type="AlphaFoldDB" id="A0A2I7N716"/>
<comment type="similarity">
    <text evidence="2">Belongs to the ABC transporter superfamily.</text>
</comment>
<dbReference type="InterPro" id="IPR045865">
    <property type="entry name" value="ACT-like_dom_sf"/>
</dbReference>
<dbReference type="OrthoDB" id="9802264at2"/>
<keyword evidence="10" id="KW-0472">Membrane</keyword>
<dbReference type="PANTHER" id="PTHR43166">
    <property type="entry name" value="AMINO ACID IMPORT ATP-BINDING PROTEIN"/>
    <property type="match status" value="1"/>
</dbReference>
<keyword evidence="13" id="KW-1185">Reference proteome</keyword>
<keyword evidence="7 12" id="KW-0067">ATP-binding</keyword>
<gene>
    <name evidence="12" type="ORF">CUN60_08030</name>
</gene>
<dbReference type="GO" id="GO:0006865">
    <property type="term" value="P:amino acid transport"/>
    <property type="evidence" value="ECO:0007669"/>
    <property type="project" value="UniProtKB-KW"/>
</dbReference>
<dbReference type="Gene3D" id="3.30.70.260">
    <property type="match status" value="1"/>
</dbReference>
<dbReference type="InterPro" id="IPR041701">
    <property type="entry name" value="MetN_ABC"/>
</dbReference>
<dbReference type="KEGG" id="nba:CUN60_08030"/>
<organism evidence="12 13">
    <name type="scientific">Aquella oligotrophica</name>
    <dbReference type="NCBI Taxonomy" id="2067065"/>
    <lineage>
        <taxon>Bacteria</taxon>
        <taxon>Pseudomonadati</taxon>
        <taxon>Pseudomonadota</taxon>
        <taxon>Betaproteobacteria</taxon>
        <taxon>Neisseriales</taxon>
        <taxon>Neisseriaceae</taxon>
        <taxon>Aquella</taxon>
    </lineage>
</organism>
<evidence type="ECO:0000256" key="2">
    <source>
        <dbReference type="ARBA" id="ARBA00005417"/>
    </source>
</evidence>
<dbReference type="InterPro" id="IPR003593">
    <property type="entry name" value="AAA+_ATPase"/>
</dbReference>
<evidence type="ECO:0000256" key="3">
    <source>
        <dbReference type="ARBA" id="ARBA00020019"/>
    </source>
</evidence>
<dbReference type="GO" id="GO:0005524">
    <property type="term" value="F:ATP binding"/>
    <property type="evidence" value="ECO:0007669"/>
    <property type="project" value="UniProtKB-KW"/>
</dbReference>
<dbReference type="InterPro" id="IPR017871">
    <property type="entry name" value="ABC_transporter-like_CS"/>
</dbReference>
<dbReference type="PANTHER" id="PTHR43166:SF30">
    <property type="entry name" value="METHIONINE IMPORT ATP-BINDING PROTEIN METN"/>
    <property type="match status" value="1"/>
</dbReference>
<proteinExistence type="inferred from homology"/>
<dbReference type="Gene3D" id="3.40.50.300">
    <property type="entry name" value="P-loop containing nucleotide triphosphate hydrolases"/>
    <property type="match status" value="1"/>
</dbReference>
<dbReference type="CDD" id="cd03258">
    <property type="entry name" value="ABC_MetN_methionine_transporter"/>
    <property type="match status" value="1"/>
</dbReference>
<dbReference type="EMBL" id="CP024847">
    <property type="protein sequence ID" value="AUR52244.1"/>
    <property type="molecule type" value="Genomic_DNA"/>
</dbReference>
<dbReference type="InterPro" id="IPR027417">
    <property type="entry name" value="P-loop_NTPase"/>
</dbReference>
<keyword evidence="5" id="KW-1003">Cell membrane</keyword>
<name>A0A2I7N716_9NEIS</name>
<reference evidence="13" key="1">
    <citation type="submission" date="2017-11" db="EMBL/GenBank/DDBJ databases">
        <authorList>
            <person name="Chan K.G."/>
            <person name="Lee L.S."/>
        </authorList>
    </citation>
    <scope>NUCLEOTIDE SEQUENCE [LARGE SCALE GENOMIC DNA]</scope>
    <source>
        <strain evidence="13">DSM 100970</strain>
    </source>
</reference>
<keyword evidence="4" id="KW-0813">Transport</keyword>
<evidence type="ECO:0000256" key="4">
    <source>
        <dbReference type="ARBA" id="ARBA00022448"/>
    </source>
</evidence>
<evidence type="ECO:0000256" key="6">
    <source>
        <dbReference type="ARBA" id="ARBA00022741"/>
    </source>
</evidence>
<dbReference type="SUPFAM" id="SSF52540">
    <property type="entry name" value="P-loop containing nucleoside triphosphate hydrolases"/>
    <property type="match status" value="1"/>
</dbReference>
<dbReference type="SUPFAM" id="SSF55021">
    <property type="entry name" value="ACT-like"/>
    <property type="match status" value="1"/>
</dbReference>
<evidence type="ECO:0000313" key="13">
    <source>
        <dbReference type="Proteomes" id="UP000236655"/>
    </source>
</evidence>
<evidence type="ECO:0000256" key="5">
    <source>
        <dbReference type="ARBA" id="ARBA00022475"/>
    </source>
</evidence>
<dbReference type="RefSeq" id="WP_102951540.1">
    <property type="nucleotide sequence ID" value="NZ_CP024847.1"/>
</dbReference>
<evidence type="ECO:0000256" key="9">
    <source>
        <dbReference type="ARBA" id="ARBA00022970"/>
    </source>
</evidence>
<dbReference type="InterPro" id="IPR050086">
    <property type="entry name" value="MetN_ABC_transporter-like"/>
</dbReference>
<dbReference type="PROSITE" id="PS00211">
    <property type="entry name" value="ABC_TRANSPORTER_1"/>
    <property type="match status" value="1"/>
</dbReference>
<keyword evidence="8" id="KW-1278">Translocase</keyword>
<dbReference type="InterPro" id="IPR003439">
    <property type="entry name" value="ABC_transporter-like_ATP-bd"/>
</dbReference>
<feature type="domain" description="ABC transporter" evidence="11">
    <location>
        <begin position="2"/>
        <end position="242"/>
    </location>
</feature>